<dbReference type="CDD" id="cd22744">
    <property type="entry name" value="OTU"/>
    <property type="match status" value="1"/>
</dbReference>
<evidence type="ECO:0000313" key="3">
    <source>
        <dbReference type="Proteomes" id="UP000604046"/>
    </source>
</evidence>
<dbReference type="Gene3D" id="3.90.70.80">
    <property type="match status" value="1"/>
</dbReference>
<name>A0A812SVY0_9DINO</name>
<dbReference type="Gene3D" id="3.60.10.10">
    <property type="entry name" value="Endonuclease/exonuclease/phosphatase"/>
    <property type="match status" value="1"/>
</dbReference>
<feature type="compositionally biased region" description="Basic and acidic residues" evidence="1">
    <location>
        <begin position="643"/>
        <end position="658"/>
    </location>
</feature>
<gene>
    <name evidence="2" type="ORF">SNAT2548_LOCUS28323</name>
</gene>
<protein>
    <recommendedName>
        <fullName evidence="4">OTU domain-containing protein</fullName>
    </recommendedName>
</protein>
<dbReference type="SUPFAM" id="SSF56219">
    <property type="entry name" value="DNase I-like"/>
    <property type="match status" value="1"/>
</dbReference>
<keyword evidence="3" id="KW-1185">Reference proteome</keyword>
<organism evidence="2 3">
    <name type="scientific">Symbiodinium natans</name>
    <dbReference type="NCBI Taxonomy" id="878477"/>
    <lineage>
        <taxon>Eukaryota</taxon>
        <taxon>Sar</taxon>
        <taxon>Alveolata</taxon>
        <taxon>Dinophyceae</taxon>
        <taxon>Suessiales</taxon>
        <taxon>Symbiodiniaceae</taxon>
        <taxon>Symbiodinium</taxon>
    </lineage>
</organism>
<evidence type="ECO:0008006" key="4">
    <source>
        <dbReference type="Google" id="ProtNLM"/>
    </source>
</evidence>
<sequence>MKAPRIKHHRKTGRLRVARFKRRLDAGHRRVYPLWARGRRFRCLRVIPCFKQQQLEVPPQKPQLKPPQPDPGDNLRLSWLGGNGSAATRRKRAEREQAAQQETQPTPAPVPAQNSRCGQDGVVPPLSLLEAVEAIVRTTRLGVLSEDNFQVALLDLLSSRGVMTKPQRQQPLPSRVPAPAQQATTSPYTQQESLPQPRRDQDDGWQQVTKRKDPKLAQSKRPEQSNIRQVYASPQRTVQPNEQPVRHITQVITSEWTTTPTFMTFDETLQAIEENASPKGNIVEVTWEQYDKIVDYATAFGTSLAITMLWQGYKQANNDKQTSAWIRARSSSTEQFRPVQVTCEQVSTTCGPMPKPPKKVTISGANDGVSGDSKIFLRVTAPECYRKFFSDNGKTDTPANIIDVIKRWEVTGLSLGQLTHGTWKRQWGKKGCEIVGHLLLPPKVADLLQARSGQRGVFCTRTRAGDASYKQTPVHWITRQSNEEDEDYFRRVSERSGPVRYRTGGSNDLGIDADSKDETNKVNKQHWRLQGAPSLWDDVDLNDFLEKQGWKDVKLNKRNGGRKPGSTAIWFLQAIPPGTDDMEIYEDSGHDDKRTSTTTTMEKQPPGKKARSGNDDGGKTGDNSGMTEVSQASVAPTLLDPPQENKRKEPENSEHESNGDVSKPLPQQPSTIDEARQLGWREVDAGGDGDCFFKAFVHSDANARKLPTDAKSAEREACKLRVAAVTHMKDPKHYNRFKSFYQQEDMATLYQEVNQPAPKDFDDFLKLSANKGCWANQLIIKAVAERTGVPIVPPAKKLIATSTSYPKTSNNDKGDPELNESGIVAWWHHDSRTTSPSARPTTLALLLCFATTTTFVFSPHNMIAKSLGCGSEKRTPYFLKLGELVRRTRLQSLYALRLRLEVWKGDPFTAKMGNKNSCDYAYEIQDQSEAFTKAPPVTPMVHYDLDQTDAEWECPLCDAALPRLPSQDKGRAIQYHIDDKHKGWTRSKLAHLGMKGKPKGGHVASSAAKTHADKRNKQFKTHNLVKVMPEERILQGMRGAKFYCTKCYSVVGKYGTKEAQKTCKQRLDEMKSNGFAFARRRTWWRNLKKNEPKHARNFVKAMGQSVKFFDGLFGFHDVTDSSQRWARQKTEWQADLTECGDVERQPGPSASCTSSSVWCFSTNTGRGVSTWDAFKDAAAQGYDVIMLQEYGLKQSELHALVRSASSRGYRSFEAESQERSKQAWGGAIMFAKKNLRARLVASSAVREYQSVTVMIEGAAFSCIYQPPDEPRLPLVEHLQEVQVLLPRGCHWLRTGDWNDEPEENFYYESFVDDGLEALAVCDENQKMLPTRWGGTRTLDYILSNSQGDVSRLDFYDGSFSDHKALQFEVLVQAKQEYKTLRLRSTDGLSFEASMPWKVWKQACDEWAQSSTKPTIPERAQNVSQQDVDRVWDKINLYYENMLRAAVLLCAFERLGPRKRKNRPKLVSNYPLFGKLDSSTAPFRLRKLRNLEAKLRELVGLEQRQKMHTQEAQNLQQKVLRNPLCPDGTWQQRLKQITVDLAKERQKEKQHRLHAWRQSLQNSNSLCYKWLKRGAPQVFKGLIAEKLQISEPVTLVSDALDVIKAHWQQVWDRTPVDSHEVWLHLQHQPGYQRWNLDEWPKLSTAECAASASKLRGKASGIDGWSGSEVASIPLEQWDVFCDFTQWIEAVGLSPSGWRQFKQCHIPKPSKIVRADGVCEVADLRPISISSSFYRVWASSRLRSQPAQEWMSTWWPEEAIGGKAKGEVFEALAPLAAAAAEKQFVATLDYSLAYDYCDPHLAVGIMKRLGLPEGIASLLSTTWGQQQRWLFFEGLVHQTSIDVSRSLPQGDPWSLAGLVATLKVPMQQISNQHPQMTARSFVDDRSWATPTAAETVEVMRKWHSWSDKLGLRENYSKTQFFAADQSCKQALLRNGVPEQQVSCYPCLLGTAFKGTARRKNTPKEEERLCKSQRLVRRASCLPVPYKRKVMIMAAAPFAKAAWGWFFKLPTKAQFRQFGATVRKALNEPKRACVHLRNILRGHRTDLPFRILEMNVMAARRCALKFPEGLPCTWDAQQGWSATIAQSLKQTGWEITAPWCWKHAQMNRYFSLDRNGRNFATDKGLLAHLLREAWRRSEWEAWHSSSRNDATACADQQYSERRCKLAREVAQSSYAAFGFLSGAFASPATIQRDETPCELCGREVPTTEHLLWSCPAFVSSRPRKPSDSLQGRLAWPVGLSTDAAVVSHCLEVRSAVLAARWKPSTTPVA</sequence>
<feature type="compositionally biased region" description="Basic and acidic residues" evidence="1">
    <location>
        <begin position="210"/>
        <end position="223"/>
    </location>
</feature>
<feature type="compositionally biased region" description="Polar residues" evidence="1">
    <location>
        <begin position="181"/>
        <end position="194"/>
    </location>
</feature>
<reference evidence="2" key="1">
    <citation type="submission" date="2021-02" db="EMBL/GenBank/DDBJ databases">
        <authorList>
            <person name="Dougan E. K."/>
            <person name="Rhodes N."/>
            <person name="Thang M."/>
            <person name="Chan C."/>
        </authorList>
    </citation>
    <scope>NUCLEOTIDE SEQUENCE</scope>
</reference>
<feature type="region of interest" description="Disordered" evidence="1">
    <location>
        <begin position="164"/>
        <end position="245"/>
    </location>
</feature>
<feature type="compositionally biased region" description="Polar residues" evidence="1">
    <location>
        <begin position="224"/>
        <end position="242"/>
    </location>
</feature>
<feature type="region of interest" description="Disordered" evidence="1">
    <location>
        <begin position="57"/>
        <end position="119"/>
    </location>
</feature>
<evidence type="ECO:0000256" key="1">
    <source>
        <dbReference type="SAM" id="MobiDB-lite"/>
    </source>
</evidence>
<proteinExistence type="predicted"/>
<feature type="region of interest" description="Disordered" evidence="1">
    <location>
        <begin position="580"/>
        <end position="669"/>
    </location>
</feature>
<feature type="compositionally biased region" description="Polar residues" evidence="1">
    <location>
        <begin position="621"/>
        <end position="634"/>
    </location>
</feature>
<accession>A0A812SVY0</accession>
<dbReference type="EMBL" id="CAJNDS010002512">
    <property type="protein sequence ID" value="CAE7505596.1"/>
    <property type="molecule type" value="Genomic_DNA"/>
</dbReference>
<dbReference type="InterPro" id="IPR036691">
    <property type="entry name" value="Endo/exonu/phosph_ase_sf"/>
</dbReference>
<evidence type="ECO:0000313" key="2">
    <source>
        <dbReference type="EMBL" id="CAE7505596.1"/>
    </source>
</evidence>
<dbReference type="SUPFAM" id="SSF54001">
    <property type="entry name" value="Cysteine proteinases"/>
    <property type="match status" value="1"/>
</dbReference>
<dbReference type="Proteomes" id="UP000604046">
    <property type="component" value="Unassembled WGS sequence"/>
</dbReference>
<feature type="region of interest" description="Disordered" evidence="1">
    <location>
        <begin position="995"/>
        <end position="1014"/>
    </location>
</feature>
<dbReference type="InterPro" id="IPR038765">
    <property type="entry name" value="Papain-like_cys_pep_sf"/>
</dbReference>
<dbReference type="OrthoDB" id="406699at2759"/>
<feature type="compositionally biased region" description="Pro residues" evidence="1">
    <location>
        <begin position="59"/>
        <end position="70"/>
    </location>
</feature>
<comment type="caution">
    <text evidence="2">The sequence shown here is derived from an EMBL/GenBank/DDBJ whole genome shotgun (WGS) entry which is preliminary data.</text>
</comment>